<name>A0A843V0N0_COLES</name>
<evidence type="ECO:0000313" key="1">
    <source>
        <dbReference type="EMBL" id="MQL89488.1"/>
    </source>
</evidence>
<sequence>MQTHQESPRENHPFAAPIALPIWCFRNFCSNLVVLWLRAIGGWALPRFTSNLQRKVAIFLMFPCCDPLAEVNLGGGGGVSSIGFRHQDFKIVEDGLAPIAEPFA</sequence>
<comment type="caution">
    <text evidence="1">The sequence shown here is derived from an EMBL/GenBank/DDBJ whole genome shotgun (WGS) entry which is preliminary data.</text>
</comment>
<dbReference type="EMBL" id="NMUH01001154">
    <property type="protein sequence ID" value="MQL89488.1"/>
    <property type="molecule type" value="Genomic_DNA"/>
</dbReference>
<reference evidence="1" key="1">
    <citation type="submission" date="2017-07" db="EMBL/GenBank/DDBJ databases">
        <title>Taro Niue Genome Assembly and Annotation.</title>
        <authorList>
            <person name="Atibalentja N."/>
            <person name="Keating K."/>
            <person name="Fields C.J."/>
        </authorList>
    </citation>
    <scope>NUCLEOTIDE SEQUENCE</scope>
    <source>
        <strain evidence="1">Niue_2</strain>
        <tissue evidence="1">Leaf</tissue>
    </source>
</reference>
<organism evidence="1 2">
    <name type="scientific">Colocasia esculenta</name>
    <name type="common">Wild taro</name>
    <name type="synonym">Arum esculentum</name>
    <dbReference type="NCBI Taxonomy" id="4460"/>
    <lineage>
        <taxon>Eukaryota</taxon>
        <taxon>Viridiplantae</taxon>
        <taxon>Streptophyta</taxon>
        <taxon>Embryophyta</taxon>
        <taxon>Tracheophyta</taxon>
        <taxon>Spermatophyta</taxon>
        <taxon>Magnoliopsida</taxon>
        <taxon>Liliopsida</taxon>
        <taxon>Araceae</taxon>
        <taxon>Aroideae</taxon>
        <taxon>Colocasieae</taxon>
        <taxon>Colocasia</taxon>
    </lineage>
</organism>
<gene>
    <name evidence="1" type="ORF">Taro_022061</name>
</gene>
<dbReference type="Proteomes" id="UP000652761">
    <property type="component" value="Unassembled WGS sequence"/>
</dbReference>
<dbReference type="AlphaFoldDB" id="A0A843V0N0"/>
<keyword evidence="2" id="KW-1185">Reference proteome</keyword>
<evidence type="ECO:0000313" key="2">
    <source>
        <dbReference type="Proteomes" id="UP000652761"/>
    </source>
</evidence>
<proteinExistence type="predicted"/>
<accession>A0A843V0N0</accession>
<protein>
    <submittedName>
        <fullName evidence="1">Uncharacterized protein</fullName>
    </submittedName>
</protein>